<name>A0A0B7B0P9_9EUPU</name>
<dbReference type="Pfam" id="PF00067">
    <property type="entry name" value="p450"/>
    <property type="match status" value="1"/>
</dbReference>
<dbReference type="GO" id="GO:0020037">
    <property type="term" value="F:heme binding"/>
    <property type="evidence" value="ECO:0007669"/>
    <property type="project" value="InterPro"/>
</dbReference>
<keyword evidence="7 10" id="KW-0503">Monooxygenase</keyword>
<evidence type="ECO:0000256" key="3">
    <source>
        <dbReference type="ARBA" id="ARBA00022617"/>
    </source>
</evidence>
<proteinExistence type="inferred from homology"/>
<evidence type="ECO:0000256" key="7">
    <source>
        <dbReference type="ARBA" id="ARBA00023033"/>
    </source>
</evidence>
<dbReference type="InterPro" id="IPR002401">
    <property type="entry name" value="Cyt_P450_E_grp-I"/>
</dbReference>
<dbReference type="PRINTS" id="PR00463">
    <property type="entry name" value="EP450I"/>
</dbReference>
<dbReference type="GO" id="GO:0008395">
    <property type="term" value="F:steroid hydroxylase activity"/>
    <property type="evidence" value="ECO:0007669"/>
    <property type="project" value="TreeGrafter"/>
</dbReference>
<evidence type="ECO:0000313" key="12">
    <source>
        <dbReference type="EMBL" id="CEK85881.1"/>
    </source>
</evidence>
<dbReference type="SUPFAM" id="SSF48264">
    <property type="entry name" value="Cytochrome P450"/>
    <property type="match status" value="1"/>
</dbReference>
<dbReference type="InterPro" id="IPR001128">
    <property type="entry name" value="Cyt_P450"/>
</dbReference>
<keyword evidence="11" id="KW-1133">Transmembrane helix</keyword>
<feature type="transmembrane region" description="Helical" evidence="11">
    <location>
        <begin position="12"/>
        <end position="33"/>
    </location>
</feature>
<dbReference type="PROSITE" id="PS00086">
    <property type="entry name" value="CYTOCHROME_P450"/>
    <property type="match status" value="1"/>
</dbReference>
<dbReference type="InterPro" id="IPR050705">
    <property type="entry name" value="Cytochrome_P450_3A"/>
</dbReference>
<sequence>MQIPFLSDLQCQLTFAHVLLLVLLLLTLVYYLYATSYHGVWEKYNVPGPRPWPILDHTIELRAGVNAAFKKWFNVYGNTFGAYGLLPHRATLVTKDLSLVKQILVKDFDNYSYRIRSQESQSSIRNGLSSAGGDRWRRHRQVASPMFTGSKMKMIINHVCASAETLTEFVKQSLINEKLVPIKFISSKFSAEVIARIGFGISSQQAAKEETEFAKFATNFAKLTDFKYFVNSARYYFPPIDKILRLLNIDVDFVDKSADTYFVSILKSTIEERQKEAPRTNGRKARDMLDLFTDAAVENGDPRLQDVNSKTLSLDEIIGNATALIIAGVETVSSSLQSILYCLVFYPDIQENVVKEINRVIPPGQALEYEHLQELKYTEQVISECLRLFPLITSVFRLAKETRKYNDITIPAGCSIQIPIGLIMKDPEHWPEPEKFDPGRFSPTNKSGRDPLAFMPFGYGPRLCLGMRLALLELKVILVYLLKEVQFTLSDRTQPKKGEIIKMETMGMAFLRPVKPVALEVNPRK</sequence>
<dbReference type="InterPro" id="IPR036396">
    <property type="entry name" value="Cyt_P450_sf"/>
</dbReference>
<evidence type="ECO:0000256" key="1">
    <source>
        <dbReference type="ARBA" id="ARBA00001971"/>
    </source>
</evidence>
<dbReference type="AlphaFoldDB" id="A0A0B7B0P9"/>
<evidence type="ECO:0000256" key="9">
    <source>
        <dbReference type="PIRSR" id="PIRSR602401-1"/>
    </source>
</evidence>
<evidence type="ECO:0000256" key="4">
    <source>
        <dbReference type="ARBA" id="ARBA00022723"/>
    </source>
</evidence>
<evidence type="ECO:0000256" key="11">
    <source>
        <dbReference type="SAM" id="Phobius"/>
    </source>
</evidence>
<evidence type="ECO:0000256" key="8">
    <source>
        <dbReference type="ARBA" id="ARBA00043906"/>
    </source>
</evidence>
<keyword evidence="11" id="KW-0812">Transmembrane</keyword>
<reference evidence="12" key="1">
    <citation type="submission" date="2014-12" db="EMBL/GenBank/DDBJ databases">
        <title>Insight into the proteome of Arion vulgaris.</title>
        <authorList>
            <person name="Aradska J."/>
            <person name="Bulat T."/>
            <person name="Smidak R."/>
            <person name="Sarate P."/>
            <person name="Gangsoo J."/>
            <person name="Sialana F."/>
            <person name="Bilban M."/>
            <person name="Lubec G."/>
        </authorList>
    </citation>
    <scope>NUCLEOTIDE SEQUENCE</scope>
    <source>
        <tissue evidence="12">Skin</tissue>
    </source>
</reference>
<keyword evidence="6 9" id="KW-0408">Iron</keyword>
<comment type="cofactor">
    <cofactor evidence="1 9">
        <name>heme</name>
        <dbReference type="ChEBI" id="CHEBI:30413"/>
    </cofactor>
</comment>
<dbReference type="EMBL" id="HACG01039016">
    <property type="protein sequence ID" value="CEK85881.1"/>
    <property type="molecule type" value="Transcribed_RNA"/>
</dbReference>
<evidence type="ECO:0000256" key="5">
    <source>
        <dbReference type="ARBA" id="ARBA00023002"/>
    </source>
</evidence>
<dbReference type="PANTHER" id="PTHR24302">
    <property type="entry name" value="CYTOCHROME P450 FAMILY 3"/>
    <property type="match status" value="1"/>
</dbReference>
<accession>A0A0B7B0P9</accession>
<organism evidence="12">
    <name type="scientific">Arion vulgaris</name>
    <dbReference type="NCBI Taxonomy" id="1028688"/>
    <lineage>
        <taxon>Eukaryota</taxon>
        <taxon>Metazoa</taxon>
        <taxon>Spiralia</taxon>
        <taxon>Lophotrochozoa</taxon>
        <taxon>Mollusca</taxon>
        <taxon>Gastropoda</taxon>
        <taxon>Heterobranchia</taxon>
        <taxon>Euthyneura</taxon>
        <taxon>Panpulmonata</taxon>
        <taxon>Eupulmonata</taxon>
        <taxon>Stylommatophora</taxon>
        <taxon>Helicina</taxon>
        <taxon>Arionoidea</taxon>
        <taxon>Arionidae</taxon>
        <taxon>Arion</taxon>
    </lineage>
</organism>
<gene>
    <name evidence="12" type="primary">ORF150717</name>
</gene>
<evidence type="ECO:0000256" key="2">
    <source>
        <dbReference type="ARBA" id="ARBA00010617"/>
    </source>
</evidence>
<dbReference type="PRINTS" id="PR00385">
    <property type="entry name" value="P450"/>
</dbReference>
<keyword evidence="4 9" id="KW-0479">Metal-binding</keyword>
<feature type="binding site" description="axial binding residue" evidence="9">
    <location>
        <position position="464"/>
    </location>
    <ligand>
        <name>heme</name>
        <dbReference type="ChEBI" id="CHEBI:30413"/>
    </ligand>
    <ligandPart>
        <name>Fe</name>
        <dbReference type="ChEBI" id="CHEBI:18248"/>
    </ligandPart>
</feature>
<comment type="function">
    <text evidence="8">Cytochromes P450 are a group of heme-thiolate monooxygenases. They oxidize a variety of structurally unrelated compounds, including steroids, fatty acids, and xenobiotics.</text>
</comment>
<dbReference type="InterPro" id="IPR017972">
    <property type="entry name" value="Cyt_P450_CS"/>
</dbReference>
<comment type="similarity">
    <text evidence="2 10">Belongs to the cytochrome P450 family.</text>
</comment>
<protein>
    <recommendedName>
        <fullName evidence="13">Cytochrome P450</fullName>
    </recommendedName>
</protein>
<keyword evidence="5 10" id="KW-0560">Oxidoreductase</keyword>
<evidence type="ECO:0008006" key="13">
    <source>
        <dbReference type="Google" id="ProtNLM"/>
    </source>
</evidence>
<evidence type="ECO:0000256" key="10">
    <source>
        <dbReference type="RuleBase" id="RU000461"/>
    </source>
</evidence>
<dbReference type="GO" id="GO:0016705">
    <property type="term" value="F:oxidoreductase activity, acting on paired donors, with incorporation or reduction of molecular oxygen"/>
    <property type="evidence" value="ECO:0007669"/>
    <property type="project" value="InterPro"/>
</dbReference>
<keyword evidence="3 9" id="KW-0349">Heme</keyword>
<keyword evidence="11" id="KW-0472">Membrane</keyword>
<evidence type="ECO:0000256" key="6">
    <source>
        <dbReference type="ARBA" id="ARBA00023004"/>
    </source>
</evidence>
<dbReference type="Gene3D" id="1.10.630.10">
    <property type="entry name" value="Cytochrome P450"/>
    <property type="match status" value="1"/>
</dbReference>
<dbReference type="GO" id="GO:0005506">
    <property type="term" value="F:iron ion binding"/>
    <property type="evidence" value="ECO:0007669"/>
    <property type="project" value="InterPro"/>
</dbReference>
<dbReference type="FunFam" id="1.10.630.10:FF:000182">
    <property type="entry name" value="Cytochrome P450 3A4"/>
    <property type="match status" value="1"/>
</dbReference>
<dbReference type="PANTHER" id="PTHR24302:SF15">
    <property type="entry name" value="FATTY-ACID PEROXYGENASE"/>
    <property type="match status" value="1"/>
</dbReference>